<keyword evidence="2 4" id="KW-0560">Oxidoreductase</keyword>
<accession>A0ABT3SSI5</accession>
<dbReference type="Gene3D" id="3.40.309.10">
    <property type="entry name" value="Aldehyde Dehydrogenase, Chain A, domain 2"/>
    <property type="match status" value="1"/>
</dbReference>
<dbReference type="EMBL" id="SHNP01000002">
    <property type="protein sequence ID" value="MCX2972957.1"/>
    <property type="molecule type" value="Genomic_DNA"/>
</dbReference>
<dbReference type="InterPro" id="IPR029510">
    <property type="entry name" value="Ald_DH_CS_GLU"/>
</dbReference>
<evidence type="ECO:0000259" key="7">
    <source>
        <dbReference type="Pfam" id="PF00171"/>
    </source>
</evidence>
<dbReference type="Gene3D" id="3.40.605.10">
    <property type="entry name" value="Aldehyde Dehydrogenase, Chain A, domain 1"/>
    <property type="match status" value="1"/>
</dbReference>
<evidence type="ECO:0000256" key="6">
    <source>
        <dbReference type="RuleBase" id="RU003345"/>
    </source>
</evidence>
<dbReference type="PIRSF" id="PIRSF036492">
    <property type="entry name" value="ALDH"/>
    <property type="match status" value="1"/>
</dbReference>
<dbReference type="CDD" id="cd07133">
    <property type="entry name" value="ALDH_CALDH_CalB"/>
    <property type="match status" value="1"/>
</dbReference>
<evidence type="ECO:0000313" key="9">
    <source>
        <dbReference type="Proteomes" id="UP001143307"/>
    </source>
</evidence>
<keyword evidence="9" id="KW-1185">Reference proteome</keyword>
<evidence type="ECO:0000256" key="3">
    <source>
        <dbReference type="ARBA" id="ARBA00023027"/>
    </source>
</evidence>
<dbReference type="PANTHER" id="PTHR43570:SF20">
    <property type="entry name" value="ALDEHYDE DEHYDROGENASE ALDX-RELATED"/>
    <property type="match status" value="1"/>
</dbReference>
<sequence length="475" mass="53077">MNSNETIVAETANLQRLLDSQRAAQLKDPYPTFELRQDRINRMIDMVVRHEHRLLEAVKEDFENRSHLMTRVSDIMSTLENLKHVRKHLKRWMRPEKRKSRFPLGLLGAKSKVEYMPLGIVGNISPWNFPVNLALAPSADIFGAGNRVMLKPSELSPQTSQAMAEIIAGSFDETEFGVVLGGPEVSAEFSKLKFDHLLFTGSTNIARLVAQSAAPNLVPVTLELGGKNPVVISSTADIKLAADKVTWSQTFNGGQICLCPDTVFVPEHLVEEFVTACQASVKKMYPDIANDENYTHIITQRHADRLREMVAEAKTAGARVVPLYDTQNSGRRVLPSLILNADTNSRVMQEEIFGALLPIVGYTQMQEVVDYINERPSPLALYYFGRNKQEIEKLTFQTASGGMVVNDMMAHIFQPDLPFGGVGESGMGAYHGFDGFKNFSHAKSVYVQSKLDPFRLLRPPYGKFFDSSIRSQTKP</sequence>
<comment type="similarity">
    <text evidence="1 4 6">Belongs to the aldehyde dehydrogenase family.</text>
</comment>
<proteinExistence type="inferred from homology"/>
<reference evidence="8" key="1">
    <citation type="submission" date="2019-02" db="EMBL/GenBank/DDBJ databases">
        <authorList>
            <person name="Li S.-H."/>
        </authorList>
    </citation>
    <scope>NUCLEOTIDE SEQUENCE</scope>
    <source>
        <strain evidence="8">IMCC8485</strain>
    </source>
</reference>
<dbReference type="PANTHER" id="PTHR43570">
    <property type="entry name" value="ALDEHYDE DEHYDROGENASE"/>
    <property type="match status" value="1"/>
</dbReference>
<evidence type="ECO:0000256" key="1">
    <source>
        <dbReference type="ARBA" id="ARBA00009986"/>
    </source>
</evidence>
<dbReference type="InterPro" id="IPR016162">
    <property type="entry name" value="Ald_DH_N"/>
</dbReference>
<comment type="caution">
    <text evidence="8">The sequence shown here is derived from an EMBL/GenBank/DDBJ whole genome shotgun (WGS) entry which is preliminary data.</text>
</comment>
<dbReference type="SUPFAM" id="SSF53720">
    <property type="entry name" value="ALDH-like"/>
    <property type="match status" value="1"/>
</dbReference>
<gene>
    <name evidence="8" type="ORF">EYC87_05075</name>
</gene>
<dbReference type="InterPro" id="IPR016163">
    <property type="entry name" value="Ald_DH_C"/>
</dbReference>
<dbReference type="Proteomes" id="UP001143307">
    <property type="component" value="Unassembled WGS sequence"/>
</dbReference>
<evidence type="ECO:0000256" key="4">
    <source>
        <dbReference type="PIRNR" id="PIRNR036492"/>
    </source>
</evidence>
<evidence type="ECO:0000256" key="2">
    <source>
        <dbReference type="ARBA" id="ARBA00023002"/>
    </source>
</evidence>
<dbReference type="InterPro" id="IPR012394">
    <property type="entry name" value="Aldehyde_DH_NAD(P)"/>
</dbReference>
<dbReference type="InterPro" id="IPR016161">
    <property type="entry name" value="Ald_DH/histidinol_DH"/>
</dbReference>
<evidence type="ECO:0000313" key="8">
    <source>
        <dbReference type="EMBL" id="MCX2972957.1"/>
    </source>
</evidence>
<dbReference type="RefSeq" id="WP_279251923.1">
    <property type="nucleotide sequence ID" value="NZ_SHNP01000002.1"/>
</dbReference>
<keyword evidence="3" id="KW-0520">NAD</keyword>
<evidence type="ECO:0000256" key="5">
    <source>
        <dbReference type="PROSITE-ProRule" id="PRU10007"/>
    </source>
</evidence>
<dbReference type="PROSITE" id="PS00687">
    <property type="entry name" value="ALDEHYDE_DEHYDR_GLU"/>
    <property type="match status" value="1"/>
</dbReference>
<feature type="domain" description="Aldehyde dehydrogenase" evidence="7">
    <location>
        <begin position="30"/>
        <end position="445"/>
    </location>
</feature>
<protein>
    <recommendedName>
        <fullName evidence="4">Aldehyde dehydrogenase</fullName>
    </recommendedName>
</protein>
<organism evidence="8 9">
    <name type="scientific">Candidatus Seongchinamella marina</name>
    <dbReference type="NCBI Taxonomy" id="2518990"/>
    <lineage>
        <taxon>Bacteria</taxon>
        <taxon>Pseudomonadati</taxon>
        <taxon>Pseudomonadota</taxon>
        <taxon>Gammaproteobacteria</taxon>
        <taxon>Cellvibrionales</taxon>
        <taxon>Halieaceae</taxon>
        <taxon>Seongchinamella</taxon>
    </lineage>
</organism>
<dbReference type="InterPro" id="IPR015590">
    <property type="entry name" value="Aldehyde_DH_dom"/>
</dbReference>
<feature type="active site" evidence="5">
    <location>
        <position position="223"/>
    </location>
</feature>
<dbReference type="Pfam" id="PF00171">
    <property type="entry name" value="Aldedh"/>
    <property type="match status" value="1"/>
</dbReference>
<name>A0ABT3SSI5_9GAMM</name>